<dbReference type="EMBL" id="JXOK01000026">
    <property type="protein sequence ID" value="KIN11245.1"/>
    <property type="molecule type" value="Genomic_DNA"/>
</dbReference>
<gene>
    <name evidence="1" type="ORF">SU60_08605</name>
</gene>
<protein>
    <submittedName>
        <fullName evidence="1">Uncharacterized protein</fullName>
    </submittedName>
</protein>
<dbReference type="AlphaFoldDB" id="A0A0C3I8E1"/>
<comment type="caution">
    <text evidence="1">The sequence shown here is derived from an EMBL/GenBank/DDBJ whole genome shotgun (WGS) entry which is preliminary data.</text>
</comment>
<reference evidence="1 2" key="1">
    <citation type="submission" date="2015-01" db="EMBL/GenBank/DDBJ databases">
        <title>Draft genome of Vibrio mytili type strain CAIM 528.</title>
        <authorList>
            <person name="Gonzalez-Castillo A."/>
            <person name="Gomez-Gil B."/>
            <person name="Enciso-Ibarra J."/>
        </authorList>
    </citation>
    <scope>NUCLEOTIDE SEQUENCE [LARGE SCALE GENOMIC DNA]</scope>
    <source>
        <strain evidence="1 2">CAIM 528</strain>
    </source>
</reference>
<dbReference type="STRING" id="50718.SU60_08605"/>
<proteinExistence type="predicted"/>
<evidence type="ECO:0000313" key="1">
    <source>
        <dbReference type="EMBL" id="KIN11245.1"/>
    </source>
</evidence>
<accession>A0A0C3I8E1</accession>
<dbReference type="Proteomes" id="UP000031977">
    <property type="component" value="Unassembled WGS sequence"/>
</dbReference>
<sequence length="66" mass="7325">MIKPGSVNISGDIRDEVFVDLVLAKLDIQSLIHFSGLKDGSRVAVETEHWVAVVPYWTAWLSLSKS</sequence>
<keyword evidence="2" id="KW-1185">Reference proteome</keyword>
<organism evidence="1 2">
    <name type="scientific">Vibrio mytili</name>
    <dbReference type="NCBI Taxonomy" id="50718"/>
    <lineage>
        <taxon>Bacteria</taxon>
        <taxon>Pseudomonadati</taxon>
        <taxon>Pseudomonadota</taxon>
        <taxon>Gammaproteobacteria</taxon>
        <taxon>Vibrionales</taxon>
        <taxon>Vibrionaceae</taxon>
        <taxon>Vibrio</taxon>
    </lineage>
</organism>
<evidence type="ECO:0000313" key="2">
    <source>
        <dbReference type="Proteomes" id="UP000031977"/>
    </source>
</evidence>
<name>A0A0C3I8E1_9VIBR</name>